<proteinExistence type="predicted"/>
<organism evidence="1">
    <name type="scientific">uncultured marine thaumarchaeote AD1000_100_C06</name>
    <dbReference type="NCBI Taxonomy" id="1455887"/>
    <lineage>
        <taxon>Archaea</taxon>
        <taxon>Nitrososphaerota</taxon>
        <taxon>environmental samples</taxon>
    </lineage>
</organism>
<evidence type="ECO:0000313" key="1">
    <source>
        <dbReference type="EMBL" id="AIE90970.1"/>
    </source>
</evidence>
<protein>
    <submittedName>
        <fullName evidence="1">Uncharacterized protein</fullName>
    </submittedName>
</protein>
<dbReference type="EMBL" id="KF900324">
    <property type="protein sequence ID" value="AIE90970.1"/>
    <property type="molecule type" value="Genomic_DNA"/>
</dbReference>
<name>A0A075FHT8_9ARCH</name>
<accession>A0A075FHT8</accession>
<sequence length="84" mass="9311">MKGTFSRLSAYLANVFTRFLIVFIPLSSDAFNNIEYSCQLSPKIDFAMIIPNVVFPVPGDPANNRCGIADEFFIIGFSLLIVDS</sequence>
<reference evidence="1" key="1">
    <citation type="journal article" date="2014" name="Genome Biol. Evol.">
        <title>Pangenome evidence for extensive interdomain horizontal transfer affecting lineage core and shell genes in uncultured planktonic thaumarchaeota and euryarchaeota.</title>
        <authorList>
            <person name="Deschamps P."/>
            <person name="Zivanovic Y."/>
            <person name="Moreira D."/>
            <person name="Rodriguez-Valera F."/>
            <person name="Lopez-Garcia P."/>
        </authorList>
    </citation>
    <scope>NUCLEOTIDE SEQUENCE</scope>
</reference>
<dbReference type="AlphaFoldDB" id="A0A075FHT8"/>